<evidence type="ECO:0000313" key="4">
    <source>
        <dbReference type="Proteomes" id="UP000694701"/>
    </source>
</evidence>
<dbReference type="PANTHER" id="PTHR11505">
    <property type="entry name" value="L1 TRANSPOSABLE ELEMENT-RELATED"/>
    <property type="match status" value="1"/>
</dbReference>
<name>A0A8C2GAN7_CYPCA</name>
<feature type="compositionally biased region" description="Low complexity" evidence="2">
    <location>
        <begin position="24"/>
        <end position="38"/>
    </location>
</feature>
<evidence type="ECO:0000256" key="2">
    <source>
        <dbReference type="SAM" id="MobiDB-lite"/>
    </source>
</evidence>
<dbReference type="Gene3D" id="3.30.70.1820">
    <property type="entry name" value="L1 transposable element, RRM domain"/>
    <property type="match status" value="1"/>
</dbReference>
<sequence length="328" mass="37311">MFEKFRLRNITLKMSKSTRTGGKQQSQVQYAQASQESSKMAENESVSAQLTIESLVKELERFRKDMTGEFVALLNSSLEPIRSSIESIGTTLTTQAVTISEMESGLSDHSDRIAQLEHDVSAVQSKLTTMEKENIALKASVEDLISRSKRHNIRVVGLPEGLEGKNAREFMTNLLSEPLGDSLTEPPELDRAHRSLRPRPRAEESPRPLIIRFHRYIVKETVMSWAKSHKDISYKGHKIKIYEDFSTEVAKKRAAFNKVKSLLYQKGVRFGMLYPARLRVSRNGVERIFDSPEAAETYTECIKAWNPCIFSMNKNLHPHLYLHGALQT</sequence>
<keyword evidence="1" id="KW-0175">Coiled coil</keyword>
<dbReference type="InterPro" id="IPR004244">
    <property type="entry name" value="Transposase_22"/>
</dbReference>
<proteinExistence type="predicted"/>
<dbReference type="Gene3D" id="1.20.5.340">
    <property type="match status" value="1"/>
</dbReference>
<organism evidence="3 4">
    <name type="scientific">Cyprinus carpio</name>
    <name type="common">Common carp</name>
    <dbReference type="NCBI Taxonomy" id="7962"/>
    <lineage>
        <taxon>Eukaryota</taxon>
        <taxon>Metazoa</taxon>
        <taxon>Chordata</taxon>
        <taxon>Craniata</taxon>
        <taxon>Vertebrata</taxon>
        <taxon>Euteleostomi</taxon>
        <taxon>Actinopterygii</taxon>
        <taxon>Neopterygii</taxon>
        <taxon>Teleostei</taxon>
        <taxon>Ostariophysi</taxon>
        <taxon>Cypriniformes</taxon>
        <taxon>Cyprinidae</taxon>
        <taxon>Cyprininae</taxon>
        <taxon>Cyprinus</taxon>
    </lineage>
</organism>
<feature type="region of interest" description="Disordered" evidence="2">
    <location>
        <begin position="177"/>
        <end position="201"/>
    </location>
</feature>
<evidence type="ECO:0008006" key="5">
    <source>
        <dbReference type="Google" id="ProtNLM"/>
    </source>
</evidence>
<evidence type="ECO:0000313" key="3">
    <source>
        <dbReference type="Ensembl" id="ENSCCRP00020067857.1"/>
    </source>
</evidence>
<feature type="region of interest" description="Disordered" evidence="2">
    <location>
        <begin position="16"/>
        <end position="44"/>
    </location>
</feature>
<evidence type="ECO:0000256" key="1">
    <source>
        <dbReference type="SAM" id="Coils"/>
    </source>
</evidence>
<accession>A0A8C2GAN7</accession>
<dbReference type="AlphaFoldDB" id="A0A8C2GAN7"/>
<feature type="coiled-coil region" evidence="1">
    <location>
        <begin position="99"/>
        <end position="133"/>
    </location>
</feature>
<protein>
    <recommendedName>
        <fullName evidence="5">LINE-1 type transposase domain-containing 1</fullName>
    </recommendedName>
</protein>
<dbReference type="Ensembl" id="ENSCCRT00020074633.1">
    <property type="protein sequence ID" value="ENSCCRP00020067857.1"/>
    <property type="gene ID" value="ENSCCRG00020031852.1"/>
</dbReference>
<dbReference type="Proteomes" id="UP000694701">
    <property type="component" value="Unplaced"/>
</dbReference>
<reference evidence="3" key="1">
    <citation type="submission" date="2025-08" db="UniProtKB">
        <authorList>
            <consortium name="Ensembl"/>
        </authorList>
    </citation>
    <scope>IDENTIFICATION</scope>
</reference>